<feature type="binding site" evidence="18">
    <location>
        <position position="774"/>
    </location>
    <ligand>
        <name>ATP</name>
        <dbReference type="ChEBI" id="CHEBI:30616"/>
        <label>2</label>
    </ligand>
</feature>
<feature type="binding site" evidence="18">
    <location>
        <position position="127"/>
    </location>
    <ligand>
        <name>ATP</name>
        <dbReference type="ChEBI" id="CHEBI:30616"/>
        <label>1</label>
    </ligand>
</feature>
<dbReference type="FunFam" id="1.10.1030.10:FF:000002">
    <property type="entry name" value="Carbamoyl-phosphate synthase large chain"/>
    <property type="match status" value="1"/>
</dbReference>
<feature type="domain" description="ATP-grasp" evidence="19">
    <location>
        <begin position="666"/>
        <end position="860"/>
    </location>
</feature>
<feature type="binding site" evidence="18">
    <location>
        <position position="174"/>
    </location>
    <ligand>
        <name>ATP</name>
        <dbReference type="ChEBI" id="CHEBI:30616"/>
        <label>1</label>
    </ligand>
</feature>
<evidence type="ECO:0000256" key="9">
    <source>
        <dbReference type="ARBA" id="ARBA00022737"/>
    </source>
</evidence>
<evidence type="ECO:0000256" key="16">
    <source>
        <dbReference type="ARBA" id="ARBA00057223"/>
    </source>
</evidence>
<evidence type="ECO:0000256" key="17">
    <source>
        <dbReference type="ARBA" id="ARBA00062056"/>
    </source>
</evidence>
<dbReference type="Pfam" id="PF25596">
    <property type="entry name" value="CPSase_L_D1"/>
    <property type="match status" value="2"/>
</dbReference>
<feature type="binding site" evidence="18">
    <location>
        <position position="282"/>
    </location>
    <ligand>
        <name>Mg(2+)</name>
        <dbReference type="ChEBI" id="CHEBI:18420"/>
        <label>1</label>
    </ligand>
</feature>
<dbReference type="InterPro" id="IPR011607">
    <property type="entry name" value="MGS-like_dom"/>
</dbReference>
<feature type="binding site" evidence="18">
    <location>
        <position position="208"/>
    </location>
    <ligand>
        <name>ATP</name>
        <dbReference type="ChEBI" id="CHEBI:30616"/>
        <label>1</label>
    </ligand>
</feature>
<evidence type="ECO:0000256" key="13">
    <source>
        <dbReference type="ARBA" id="ARBA00022975"/>
    </source>
</evidence>
<dbReference type="FunFam" id="3.30.470.20:FF:000013">
    <property type="entry name" value="Carbamoyl-phosphate synthase large chain"/>
    <property type="match status" value="1"/>
</dbReference>
<keyword evidence="5 18" id="KW-0055">Arginine biosynthesis</keyword>
<evidence type="ECO:0000256" key="1">
    <source>
        <dbReference type="ARBA" id="ARBA00001936"/>
    </source>
</evidence>
<feature type="binding site" evidence="18">
    <location>
        <position position="743"/>
    </location>
    <ligand>
        <name>ATP</name>
        <dbReference type="ChEBI" id="CHEBI:30616"/>
        <label>2</label>
    </ligand>
</feature>
<dbReference type="NCBIfam" id="NF009455">
    <property type="entry name" value="PRK12815.1"/>
    <property type="match status" value="1"/>
</dbReference>
<dbReference type="PROSITE" id="PS51855">
    <property type="entry name" value="MGS"/>
    <property type="match status" value="1"/>
</dbReference>
<dbReference type="Gene3D" id="3.30.1490.20">
    <property type="entry name" value="ATP-grasp fold, A domain"/>
    <property type="match status" value="1"/>
</dbReference>
<dbReference type="GO" id="GO:0005737">
    <property type="term" value="C:cytoplasm"/>
    <property type="evidence" value="ECO:0007669"/>
    <property type="project" value="TreeGrafter"/>
</dbReference>
<dbReference type="InterPro" id="IPR036914">
    <property type="entry name" value="MGS-like_dom_sf"/>
</dbReference>
<feature type="binding site" evidence="18">
    <location>
        <position position="776"/>
    </location>
    <ligand>
        <name>ATP</name>
        <dbReference type="ChEBI" id="CHEBI:30616"/>
        <label>2</label>
    </ligand>
</feature>
<reference evidence="22 24" key="1">
    <citation type="submission" date="2016-04" db="EMBL/GenBank/DDBJ databases">
        <title>Genome sequence of Methanosphaera cuniculi DSM 4103.</title>
        <authorList>
            <person name="Poehlein A."/>
            <person name="Seedorf H."/>
            <person name="Daniel R."/>
        </authorList>
    </citation>
    <scope>NUCLEOTIDE SEQUENCE [LARGE SCALE GENOMIC DNA]</scope>
    <source>
        <strain evidence="22 24">DSM 4103</strain>
    </source>
</reference>
<protein>
    <recommendedName>
        <fullName evidence="18">Carbamoyl phosphate synthase large chain</fullName>
        <ecNumber evidence="18">6.3.4.16</ecNumber>
        <ecNumber evidence="18">6.3.5.5</ecNumber>
    </recommendedName>
    <alternativeName>
        <fullName evidence="18">Carbamoyl phosphate synthetase ammonia chain</fullName>
    </alternativeName>
</protein>
<dbReference type="AlphaFoldDB" id="A0A2A2HB97"/>
<feature type="binding site" evidence="18">
    <location>
        <position position="816"/>
    </location>
    <ligand>
        <name>Mn(2+)</name>
        <dbReference type="ChEBI" id="CHEBI:29035"/>
        <label>3</label>
    </ligand>
</feature>
<evidence type="ECO:0000256" key="10">
    <source>
        <dbReference type="ARBA" id="ARBA00022741"/>
    </source>
</evidence>
<keyword evidence="23" id="KW-1185">Reference proteome</keyword>
<feature type="binding site" evidence="18">
    <location>
        <position position="296"/>
    </location>
    <ligand>
        <name>Mn(2+)</name>
        <dbReference type="ChEBI" id="CHEBI:29035"/>
        <label>1</label>
    </ligand>
</feature>
<evidence type="ECO:0000256" key="7">
    <source>
        <dbReference type="ARBA" id="ARBA00022605"/>
    </source>
</evidence>
<evidence type="ECO:0000259" key="19">
    <source>
        <dbReference type="PROSITE" id="PS50975"/>
    </source>
</evidence>
<dbReference type="CDD" id="cd01424">
    <property type="entry name" value="MGS_CPS_II"/>
    <property type="match status" value="1"/>
</dbReference>
<dbReference type="Gene3D" id="3.30.470.20">
    <property type="entry name" value="ATP-grasp fold, B domain"/>
    <property type="match status" value="2"/>
</dbReference>
<feature type="binding site" evidence="18">
    <location>
        <position position="298"/>
    </location>
    <ligand>
        <name>Mn(2+)</name>
        <dbReference type="ChEBI" id="CHEBI:29035"/>
        <label>2</label>
    </ligand>
</feature>
<comment type="pathway">
    <text evidence="3 18">Amino-acid biosynthesis; L-arginine biosynthesis; carbamoyl phosphate from bicarbonate: step 1/1.</text>
</comment>
<feature type="binding site" evidence="18">
    <location>
        <position position="296"/>
    </location>
    <ligand>
        <name>Mg(2+)</name>
        <dbReference type="ChEBI" id="CHEBI:18420"/>
        <label>1</label>
    </ligand>
</feature>
<keyword evidence="13 18" id="KW-0665">Pyrimidine biosynthesis</keyword>
<dbReference type="EMBL" id="LWMS01000011">
    <property type="protein sequence ID" value="PWL08591.1"/>
    <property type="molecule type" value="Genomic_DNA"/>
</dbReference>
<dbReference type="GO" id="GO:0046872">
    <property type="term" value="F:metal ion binding"/>
    <property type="evidence" value="ECO:0007669"/>
    <property type="project" value="UniProtKB-KW"/>
</dbReference>
<name>A0A2A2HB97_9EURY</name>
<evidence type="ECO:0000256" key="4">
    <source>
        <dbReference type="ARBA" id="ARBA00009799"/>
    </source>
</evidence>
<gene>
    <name evidence="18 22" type="primary">carB</name>
    <name evidence="21" type="ORF">ASJ82_06305</name>
    <name evidence="22" type="ORF">MSCUN_05210</name>
</gene>
<dbReference type="GO" id="GO:0006526">
    <property type="term" value="P:L-arginine biosynthetic process"/>
    <property type="evidence" value="ECO:0007669"/>
    <property type="project" value="UniProtKB-UniRule"/>
</dbReference>
<dbReference type="FunFam" id="3.30.1490.20:FF:000001">
    <property type="entry name" value="Carbamoyl-phosphate synthase large chain"/>
    <property type="match status" value="1"/>
</dbReference>
<dbReference type="PRINTS" id="PR00098">
    <property type="entry name" value="CPSASE"/>
</dbReference>
<dbReference type="HAMAP" id="MF_01210_B">
    <property type="entry name" value="CPSase_L_chain_B"/>
    <property type="match status" value="1"/>
</dbReference>
<dbReference type="NCBIfam" id="NF003671">
    <property type="entry name" value="PRK05294.1"/>
    <property type="match status" value="1"/>
</dbReference>
<comment type="pathway">
    <text evidence="2 18">Pyrimidine metabolism; UMP biosynthesis via de novo pathway; (S)-dihydroorotate from bicarbonate: step 1/3.</text>
</comment>
<feature type="binding site" evidence="18">
    <location>
        <position position="298"/>
    </location>
    <ligand>
        <name>Mg(2+)</name>
        <dbReference type="ChEBI" id="CHEBI:18420"/>
        <label>2</label>
    </ligand>
</feature>
<dbReference type="GO" id="GO:0004087">
    <property type="term" value="F:carbamoyl-phosphate synthase (ammonia) activity"/>
    <property type="evidence" value="ECO:0007669"/>
    <property type="project" value="UniProtKB-EC"/>
</dbReference>
<comment type="domain">
    <text evidence="18">The large subunit is composed of 2 ATP-grasp domains that are involved in binding the 2 ATP molecules needed for carbamoyl phosphate synthesis. The N-terminal ATP-grasp domain (referred to as the carboxyphosphate synthetic component) catalyzes the ATP-dependent phosphorylation of hydrogencarbonate to carboxyphosphate and the subsequent nucleophilic attack by ammonia to form a carbamate intermediate. The C-terminal ATP-grasp domain (referred to as the carbamoyl phosphate synthetic component) then catalyzes the phosphorylation of carbamate with the second ATP to form the end product carbamoyl phosphate. The reactive and unstable enzyme intermediates are sequentially channeled from one active site to the next through the interior of the protein over a distance of at least 96 A.</text>
</comment>
<dbReference type="UniPathway" id="UPA00068">
    <property type="reaction ID" value="UER00171"/>
</dbReference>
<comment type="cofactor">
    <cofactor evidence="1">
        <name>Mn(2+)</name>
        <dbReference type="ChEBI" id="CHEBI:29035"/>
    </cofactor>
</comment>
<evidence type="ECO:0000256" key="6">
    <source>
        <dbReference type="ARBA" id="ARBA00022598"/>
    </source>
</evidence>
<feature type="binding site" evidence="18">
    <location>
        <position position="833"/>
    </location>
    <ligand>
        <name>Mn(2+)</name>
        <dbReference type="ChEBI" id="CHEBI:29035"/>
        <label>4</label>
    </ligand>
</feature>
<evidence type="ECO:0000313" key="23">
    <source>
        <dbReference type="Proteomes" id="UP000217528"/>
    </source>
</evidence>
<dbReference type="PROSITE" id="PS00866">
    <property type="entry name" value="CPSASE_1"/>
    <property type="match status" value="2"/>
</dbReference>
<feature type="binding site" evidence="18">
    <location>
        <position position="167"/>
    </location>
    <ligand>
        <name>ATP</name>
        <dbReference type="ChEBI" id="CHEBI:30616"/>
        <label>1</label>
    </ligand>
</feature>
<dbReference type="PROSITE" id="PS00867">
    <property type="entry name" value="CPSASE_2"/>
    <property type="match status" value="2"/>
</dbReference>
<comment type="catalytic activity">
    <reaction evidence="15 18">
        <text>hydrogencarbonate + NH4(+) + 2 ATP = carbamoyl phosphate + 2 ADP + phosphate + 2 H(+)</text>
        <dbReference type="Rhea" id="RHEA:18029"/>
        <dbReference type="ChEBI" id="CHEBI:15378"/>
        <dbReference type="ChEBI" id="CHEBI:17544"/>
        <dbReference type="ChEBI" id="CHEBI:28938"/>
        <dbReference type="ChEBI" id="CHEBI:30616"/>
        <dbReference type="ChEBI" id="CHEBI:43474"/>
        <dbReference type="ChEBI" id="CHEBI:58228"/>
        <dbReference type="ChEBI" id="CHEBI:456216"/>
        <dbReference type="EC" id="6.3.4.16"/>
    </reaction>
</comment>
<dbReference type="InterPro" id="IPR013815">
    <property type="entry name" value="ATP_grasp_subdomain_1"/>
</dbReference>
<feature type="binding site" evidence="18">
    <location>
        <position position="282"/>
    </location>
    <ligand>
        <name>ATP</name>
        <dbReference type="ChEBI" id="CHEBI:30616"/>
        <label>1</label>
    </ligand>
</feature>
<evidence type="ECO:0000256" key="12">
    <source>
        <dbReference type="ARBA" id="ARBA00022842"/>
    </source>
</evidence>
<dbReference type="Pfam" id="PF02787">
    <property type="entry name" value="CPSase_L_D3"/>
    <property type="match status" value="1"/>
</dbReference>
<keyword evidence="10 18" id="KW-0547">Nucleotide-binding</keyword>
<dbReference type="SMART" id="SM00851">
    <property type="entry name" value="MGS"/>
    <property type="match status" value="1"/>
</dbReference>
<dbReference type="InterPro" id="IPR005483">
    <property type="entry name" value="CPSase_dom"/>
</dbReference>
<evidence type="ECO:0000256" key="2">
    <source>
        <dbReference type="ARBA" id="ARBA00004812"/>
    </source>
</evidence>
<evidence type="ECO:0000256" key="18">
    <source>
        <dbReference type="HAMAP-Rule" id="MF_01210"/>
    </source>
</evidence>
<evidence type="ECO:0000313" key="22">
    <source>
        <dbReference type="EMBL" id="PWL08591.1"/>
    </source>
</evidence>
<feature type="binding site" evidence="18">
    <location>
        <position position="831"/>
    </location>
    <ligand>
        <name>Mg(2+)</name>
        <dbReference type="ChEBI" id="CHEBI:18420"/>
        <label>3</label>
    </ligand>
</feature>
<dbReference type="SUPFAM" id="SSF52440">
    <property type="entry name" value="PreATP-grasp domain"/>
    <property type="match status" value="2"/>
</dbReference>
<feature type="binding site" evidence="18">
    <location>
        <position position="213"/>
    </location>
    <ligand>
        <name>ATP</name>
        <dbReference type="ChEBI" id="CHEBI:30616"/>
        <label>1</label>
    </ligand>
</feature>
<keyword evidence="12" id="KW-0460">Magnesium</keyword>
<feature type="binding site" evidence="18">
    <location>
        <position position="296"/>
    </location>
    <ligand>
        <name>Mg(2+)</name>
        <dbReference type="ChEBI" id="CHEBI:18420"/>
        <label>2</label>
    </ligand>
</feature>
<dbReference type="GO" id="GO:0005524">
    <property type="term" value="F:ATP binding"/>
    <property type="evidence" value="ECO:0007669"/>
    <property type="project" value="UniProtKB-UniRule"/>
</dbReference>
<dbReference type="FunFam" id="3.40.50.20:FF:000001">
    <property type="entry name" value="Carbamoyl-phosphate synthase large chain"/>
    <property type="match status" value="1"/>
</dbReference>
<dbReference type="Gene3D" id="1.10.1030.10">
    <property type="entry name" value="Carbamoyl-phosphate synthetase, large subunit oligomerisation domain"/>
    <property type="match status" value="1"/>
</dbReference>
<feature type="binding site" evidence="18">
    <location>
        <position position="831"/>
    </location>
    <ligand>
        <name>Mn(2+)</name>
        <dbReference type="ChEBI" id="CHEBI:29035"/>
        <label>3</label>
    </ligand>
</feature>
<dbReference type="HAMAP" id="MF_01210_A">
    <property type="entry name" value="CPSase_L_chain_A"/>
    <property type="match status" value="1"/>
</dbReference>
<evidence type="ECO:0000256" key="11">
    <source>
        <dbReference type="ARBA" id="ARBA00022840"/>
    </source>
</evidence>
<keyword evidence="14" id="KW-0464">Manganese</keyword>
<dbReference type="GO" id="GO:0004088">
    <property type="term" value="F:carbamoyl-phosphate synthase (glutamine-hydrolyzing) activity"/>
    <property type="evidence" value="ECO:0007669"/>
    <property type="project" value="UniProtKB-UniRule"/>
</dbReference>
<keyword evidence="6 18" id="KW-0436">Ligase</keyword>
<comment type="catalytic activity">
    <reaction evidence="18">
        <text>hydrogencarbonate + L-glutamine + 2 ATP + H2O = carbamoyl phosphate + L-glutamate + 2 ADP + phosphate + 2 H(+)</text>
        <dbReference type="Rhea" id="RHEA:18633"/>
        <dbReference type="ChEBI" id="CHEBI:15377"/>
        <dbReference type="ChEBI" id="CHEBI:15378"/>
        <dbReference type="ChEBI" id="CHEBI:17544"/>
        <dbReference type="ChEBI" id="CHEBI:29985"/>
        <dbReference type="ChEBI" id="CHEBI:30616"/>
        <dbReference type="ChEBI" id="CHEBI:43474"/>
        <dbReference type="ChEBI" id="CHEBI:58228"/>
        <dbReference type="ChEBI" id="CHEBI:58359"/>
        <dbReference type="ChEBI" id="CHEBI:456216"/>
        <dbReference type="EC" id="6.3.5.5"/>
    </reaction>
</comment>
<dbReference type="EC" id="6.3.4.16" evidence="18"/>
<feature type="domain" description="MGS-like" evidence="20">
    <location>
        <begin position="927"/>
        <end position="1062"/>
    </location>
</feature>
<feature type="binding site" evidence="18">
    <location>
        <position position="173"/>
    </location>
    <ligand>
        <name>ATP</name>
        <dbReference type="ChEBI" id="CHEBI:30616"/>
        <label>1</label>
    </ligand>
</feature>
<dbReference type="GO" id="GO:0044205">
    <property type="term" value="P:'de novo' UMP biosynthetic process"/>
    <property type="evidence" value="ECO:0007669"/>
    <property type="project" value="UniProtKB-UniRule"/>
</dbReference>
<accession>A0A2A2HB97</accession>
<dbReference type="EC" id="6.3.5.5" evidence="18"/>
<feature type="binding site" evidence="18">
    <location>
        <position position="296"/>
    </location>
    <ligand>
        <name>ATP</name>
        <dbReference type="ChEBI" id="CHEBI:30616"/>
        <label>1</label>
    </ligand>
</feature>
<dbReference type="SMART" id="SM01096">
    <property type="entry name" value="CPSase_L_D3"/>
    <property type="match status" value="1"/>
</dbReference>
<comment type="caution">
    <text evidence="21">The sequence shown here is derived from an EMBL/GenBank/DDBJ whole genome shotgun (WGS) entry which is preliminary data.</text>
</comment>
<organism evidence="21 23">
    <name type="scientific">Methanosphaera cuniculi</name>
    <dbReference type="NCBI Taxonomy" id="1077256"/>
    <lineage>
        <taxon>Archaea</taxon>
        <taxon>Methanobacteriati</taxon>
        <taxon>Methanobacteriota</taxon>
        <taxon>Methanomada group</taxon>
        <taxon>Methanobacteria</taxon>
        <taxon>Methanobacteriales</taxon>
        <taxon>Methanobacteriaceae</taxon>
        <taxon>Methanosphaera</taxon>
    </lineage>
</organism>
<feature type="binding site" evidence="18">
    <location>
        <position position="816"/>
    </location>
    <ligand>
        <name>Mg(2+)</name>
        <dbReference type="ChEBI" id="CHEBI:18420"/>
        <label>3</label>
    </ligand>
</feature>
<dbReference type="RefSeq" id="WP_095609193.1">
    <property type="nucleotide sequence ID" value="NZ_CAUHCB010000003.1"/>
</dbReference>
<feature type="binding site" evidence="18">
    <location>
        <position position="831"/>
    </location>
    <ligand>
        <name>ATP</name>
        <dbReference type="ChEBI" id="CHEBI:30616"/>
        <label>2</label>
    </ligand>
</feature>
<dbReference type="GO" id="GO:0006541">
    <property type="term" value="P:glutamine metabolic process"/>
    <property type="evidence" value="ECO:0007669"/>
    <property type="project" value="TreeGrafter"/>
</dbReference>
<feature type="binding site" evidence="18">
    <location>
        <position position="239"/>
    </location>
    <ligand>
        <name>ATP</name>
        <dbReference type="ChEBI" id="CHEBI:30616"/>
        <label>1</label>
    </ligand>
</feature>
<feature type="region of interest" description="Carboxyphosphate synthetic domain" evidence="18">
    <location>
        <begin position="1"/>
        <end position="399"/>
    </location>
</feature>
<evidence type="ECO:0000259" key="20">
    <source>
        <dbReference type="PROSITE" id="PS51855"/>
    </source>
</evidence>
<evidence type="ECO:0000313" key="24">
    <source>
        <dbReference type="Proteomes" id="UP000246004"/>
    </source>
</evidence>
<feature type="binding site" evidence="18">
    <location>
        <position position="831"/>
    </location>
    <ligand>
        <name>Mg(2+)</name>
        <dbReference type="ChEBI" id="CHEBI:18420"/>
        <label>4</label>
    </ligand>
</feature>
<keyword evidence="11 18" id="KW-0067">ATP-binding</keyword>
<feature type="domain" description="ATP-grasp" evidence="19">
    <location>
        <begin position="131"/>
        <end position="325"/>
    </location>
</feature>
<dbReference type="InterPro" id="IPR033937">
    <property type="entry name" value="MGS_CPS_CarB"/>
</dbReference>
<dbReference type="InterPro" id="IPR036897">
    <property type="entry name" value="CarbamoylP_synth_lsu_oligo_sf"/>
</dbReference>
<feature type="binding site" evidence="18">
    <location>
        <position position="282"/>
    </location>
    <ligand>
        <name>Mn(2+)</name>
        <dbReference type="ChEBI" id="CHEBI:29035"/>
        <label>1</label>
    </ligand>
</feature>
<comment type="cofactor">
    <cofactor evidence="18">
        <name>Mg(2+)</name>
        <dbReference type="ChEBI" id="CHEBI:18420"/>
    </cofactor>
    <cofactor evidence="18">
        <name>Mn(2+)</name>
        <dbReference type="ChEBI" id="CHEBI:29035"/>
    </cofactor>
    <text evidence="18">Binds 4 Mg(2+) or Mn(2+) ions per subunit.</text>
</comment>
<evidence type="ECO:0000313" key="21">
    <source>
        <dbReference type="EMBL" id="PAV06761.1"/>
    </source>
</evidence>
<evidence type="ECO:0000256" key="14">
    <source>
        <dbReference type="ARBA" id="ARBA00023211"/>
    </source>
</evidence>
<dbReference type="InterPro" id="IPR016185">
    <property type="entry name" value="PreATP-grasp_dom_sf"/>
</dbReference>
<dbReference type="SUPFAM" id="SSF48108">
    <property type="entry name" value="Carbamoyl phosphate synthetase, large subunit connection domain"/>
    <property type="match status" value="1"/>
</dbReference>
<feature type="binding site" evidence="18">
    <location>
        <position position="748"/>
    </location>
    <ligand>
        <name>ATP</name>
        <dbReference type="ChEBI" id="CHEBI:30616"/>
        <label>2</label>
    </ligand>
</feature>
<dbReference type="Gene3D" id="3.40.50.1380">
    <property type="entry name" value="Methylglyoxal synthase-like domain"/>
    <property type="match status" value="1"/>
</dbReference>
<keyword evidence="7 18" id="KW-0028">Amino-acid biosynthesis</keyword>
<feature type="binding site" evidence="18">
    <location>
        <position position="206"/>
    </location>
    <ligand>
        <name>ATP</name>
        <dbReference type="ChEBI" id="CHEBI:30616"/>
        <label>1</label>
    </ligand>
</feature>
<comment type="similarity">
    <text evidence="4 18">Belongs to the CarB family.</text>
</comment>
<dbReference type="EMBL" id="LMVN01000026">
    <property type="protein sequence ID" value="PAV06761.1"/>
    <property type="molecule type" value="Genomic_DNA"/>
</dbReference>
<dbReference type="UniPathway" id="UPA00070">
    <property type="reaction ID" value="UER00115"/>
</dbReference>
<evidence type="ECO:0000256" key="8">
    <source>
        <dbReference type="ARBA" id="ARBA00022723"/>
    </source>
</evidence>
<dbReference type="SUPFAM" id="SSF52335">
    <property type="entry name" value="Methylglyoxal synthase-like"/>
    <property type="match status" value="1"/>
</dbReference>
<feature type="binding site" evidence="18">
    <location>
        <position position="775"/>
    </location>
    <ligand>
        <name>ATP</name>
        <dbReference type="ChEBI" id="CHEBI:30616"/>
        <label>2</label>
    </ligand>
</feature>
<reference evidence="21 23" key="2">
    <citation type="journal article" date="2017" name="BMC Genomics">
        <title>Genomic analysis of methanogenic archaea reveals a shift towards energy conservation.</title>
        <authorList>
            <person name="Gilmore S.P."/>
            <person name="Henske J.K."/>
            <person name="Sexton J.A."/>
            <person name="Solomon K.V."/>
            <person name="Seppala S."/>
            <person name="Yoo J.I."/>
            <person name="Huyett L.M."/>
            <person name="Pressman A."/>
            <person name="Cogan J.Z."/>
            <person name="Kivenson V."/>
            <person name="Peng X."/>
            <person name="Tan Y."/>
            <person name="Valentine D.L."/>
            <person name="O'Malley M.A."/>
        </authorList>
    </citation>
    <scope>NUCLEOTIDE SEQUENCE [LARGE SCALE GENOMIC DNA]</scope>
    <source>
        <strain evidence="21 23">1R-7</strain>
    </source>
</reference>
<comment type="caution">
    <text evidence="18">Lacks conserved residue(s) required for the propagation of feature annotation.</text>
</comment>
<keyword evidence="8" id="KW-0479">Metal-binding</keyword>
<feature type="binding site" evidence="18">
    <location>
        <position position="816"/>
    </location>
    <ligand>
        <name>ATP</name>
        <dbReference type="ChEBI" id="CHEBI:30616"/>
        <label>2</label>
    </ligand>
</feature>
<feature type="binding site" evidence="18">
    <location>
        <position position="240"/>
    </location>
    <ligand>
        <name>ATP</name>
        <dbReference type="ChEBI" id="CHEBI:30616"/>
        <label>1</label>
    </ligand>
</feature>
<proteinExistence type="inferred from homology"/>
<keyword evidence="9 18" id="KW-0677">Repeat</keyword>
<dbReference type="SUPFAM" id="SSF56059">
    <property type="entry name" value="Glutathione synthetase ATP-binding domain-like"/>
    <property type="match status" value="2"/>
</dbReference>
<dbReference type="Proteomes" id="UP000217528">
    <property type="component" value="Unassembled WGS sequence"/>
</dbReference>
<dbReference type="InterPro" id="IPR005479">
    <property type="entry name" value="CPAse_ATP-bd"/>
</dbReference>
<feature type="binding site" evidence="18">
    <location>
        <position position="773"/>
    </location>
    <ligand>
        <name>ATP</name>
        <dbReference type="ChEBI" id="CHEBI:30616"/>
        <label>2</label>
    </ligand>
</feature>
<dbReference type="OrthoDB" id="85487at2157"/>
<comment type="function">
    <text evidence="16 18">Large subunit of the glutamine-dependent carbamoyl phosphate synthetase (CPSase). CPSase catalyzes the formation of carbamoyl phosphate from the ammonia moiety of glutamine, carbonate, and phosphate donated by ATP, constituting the first step of 2 biosynthetic pathways, one leading to arginine and/or urea and the other to pyrimidine nucleotides. The large subunit (synthetase) binds the substrates ammonia (free or transferred from glutamine from the small subunit), hydrogencarbonate and ATP and carries out an ATP-coupled ligase reaction, activating hydrogencarbonate by forming carboxy phosphate which reacts with ammonia to form carbamoyl phosphate.</text>
</comment>
<dbReference type="NCBIfam" id="TIGR01369">
    <property type="entry name" value="CPSaseII_lrg"/>
    <property type="match status" value="1"/>
</dbReference>
<feature type="binding site" evidence="18">
    <location>
        <position position="831"/>
    </location>
    <ligand>
        <name>Mn(2+)</name>
        <dbReference type="ChEBI" id="CHEBI:29035"/>
        <label>4</label>
    </ligand>
</feature>
<dbReference type="InterPro" id="IPR006275">
    <property type="entry name" value="CPSase_lsu"/>
</dbReference>
<evidence type="ECO:0000256" key="3">
    <source>
        <dbReference type="ARBA" id="ARBA00005077"/>
    </source>
</evidence>
<dbReference type="Gene3D" id="3.40.50.20">
    <property type="match status" value="2"/>
</dbReference>
<dbReference type="PANTHER" id="PTHR11405">
    <property type="entry name" value="CARBAMOYLTRANSFERASE FAMILY MEMBER"/>
    <property type="match status" value="1"/>
</dbReference>
<dbReference type="InterPro" id="IPR058047">
    <property type="entry name" value="CPSase_preATP-grasp"/>
</dbReference>
<dbReference type="Pfam" id="PF02142">
    <property type="entry name" value="MGS"/>
    <property type="match status" value="1"/>
</dbReference>
<dbReference type="InterPro" id="IPR011761">
    <property type="entry name" value="ATP-grasp"/>
</dbReference>
<comment type="subunit">
    <text evidence="17 18">Composed of two chains; the small (or glutamine) chain promotes the hydrolysis of glutamine to ammonia, which is used by the large (or ammonia) chain to synthesize carbamoyl phosphate. Tetramer of heterodimers (alpha,beta)4.</text>
</comment>
<feature type="region of interest" description="Allosteric domain" evidence="18">
    <location>
        <begin position="929"/>
        <end position="1062"/>
    </location>
</feature>
<evidence type="ECO:0000256" key="5">
    <source>
        <dbReference type="ARBA" id="ARBA00022571"/>
    </source>
</evidence>
<dbReference type="Pfam" id="PF02786">
    <property type="entry name" value="CPSase_L_D2"/>
    <property type="match status" value="2"/>
</dbReference>
<dbReference type="InterPro" id="IPR005480">
    <property type="entry name" value="CPSase_lsu_oligo"/>
</dbReference>
<feature type="binding site" evidence="18">
    <location>
        <position position="741"/>
    </location>
    <ligand>
        <name>ATP</name>
        <dbReference type="ChEBI" id="CHEBI:30616"/>
        <label>2</label>
    </ligand>
</feature>
<dbReference type="FunFam" id="3.30.470.20:FF:000001">
    <property type="entry name" value="Carbamoyl-phosphate synthase large chain"/>
    <property type="match status" value="1"/>
</dbReference>
<feature type="binding site" evidence="18">
    <location>
        <position position="833"/>
    </location>
    <ligand>
        <name>Mg(2+)</name>
        <dbReference type="ChEBI" id="CHEBI:18420"/>
        <label>4</label>
    </ligand>
</feature>
<dbReference type="PROSITE" id="PS50975">
    <property type="entry name" value="ATP_GRASP"/>
    <property type="match status" value="2"/>
</dbReference>
<evidence type="ECO:0000256" key="15">
    <source>
        <dbReference type="ARBA" id="ARBA00047359"/>
    </source>
</evidence>
<feature type="binding site" evidence="18">
    <location>
        <position position="296"/>
    </location>
    <ligand>
        <name>Mn(2+)</name>
        <dbReference type="ChEBI" id="CHEBI:29035"/>
        <label>2</label>
    </ligand>
</feature>
<feature type="binding site" evidence="18">
    <location>
        <position position="241"/>
    </location>
    <ligand>
        <name>ATP</name>
        <dbReference type="ChEBI" id="CHEBI:30616"/>
        <label>1</label>
    </ligand>
</feature>
<sequence>MPKDESIKKVLIIGSGPIQIGQAAEFDYSGSQACKSLREENIETVLVNSNPATIQTDIDSADKVYVEPLNAEIVAKIIEKEQVDAILPTMGGQTGLNIAIDLDKMGALDGIRVLGSPIETINNVEDRDLFAEFMDKLNEPIPKCHAVNSLEEAYKAVDDIGYPVIVRPAFTLGGTGGGVANNKQELEEIVTHGLEMSFINQVLIDESVLGWEEFEYEVMRDKNDSCIIVCNMENIDPMGIHTGESVVVAPTQTFSNDDNQRLRDASIKIIRALGIEGGCNIQFAVNPETREYKVIEVNPRVSRSSALASKATGYSIAKVSSKIALGMTLDEIKNDITKETPASFEPAIDYVIVKIPRWPFDKFKGNTGELGVQMQSTGEVMAIGRTIEEALQKAIRSLDIDQFAFEYTDYTDYDLEHATDQRFFQVYSALKDGRSIEEIAEITKMSPFFLNKIKNIIEMEDVIKQAGEDLLVDEELLRKVKQYGFADRTIANILEIDEKVVKDAREKLDLGPEYKMVDTCAAEFEAKTPYYYGTYDSKAQSVDDDKKKVVVLGAGPIRIGQGIEFDYCCVHAALALKDDDIETILINNNPETVSTDYDISDKLYFEPLTEEDVLEVLKTEQPYGVIVQFGGQTSINLAKSIDEAGFKILGTPFESIDMVEDREQFTEVLNELGIPQAEYGIANSLDDARQAAHRIGFPVLVRPSYVLGGRAMEIVYDDDELESYMKEAVKVSKEHPILVDKFLEDSIELDVDALCDGDEVYVCGIMEHIEEAGIHSGDSACVIPPQSVPDEIIQQVEEYTKKLALRLGVVGLINIQYAIKMDPEPKLYIIEANPRASRTVPFVSKSIGIPIAKIAAQLMVGAKLKDFELVNYSDIDHVSVKESVFPFLKIPDADSVLGPEMKSTGESMGIDKNFGLAYYKAQLAANMNLPTSGKIFLSVRDSDKPEIAQIARKAKELGFDLIATKGTANAAPEEDIKVIRKVSQGSPNIRDAMINGEVAFVINTPSGKQSADDGYIIRRLAIELGIPYVTTIAGANAVLKAIEEASNGDINVKSLNEYSKLE</sequence>
<dbReference type="PANTHER" id="PTHR11405:SF53">
    <property type="entry name" value="CARBAMOYL-PHOSPHATE SYNTHASE [AMMONIA], MITOCHONDRIAL"/>
    <property type="match status" value="1"/>
</dbReference>
<dbReference type="Proteomes" id="UP000246004">
    <property type="component" value="Unassembled WGS sequence"/>
</dbReference>
<feature type="binding site" evidence="18">
    <location>
        <position position="702"/>
    </location>
    <ligand>
        <name>ATP</name>
        <dbReference type="ChEBI" id="CHEBI:30616"/>
        <label>2</label>
    </ligand>
</feature>
<dbReference type="FunFam" id="3.40.50.20:FF:000002">
    <property type="entry name" value="Carbamoyl-phosphate synthase large chain"/>
    <property type="match status" value="1"/>
</dbReference>